<sequence length="98" mass="10586">MSKKSSLSRWSIASRVLAALIGGYALAYGFTAFFSVYLPLAKADRVVFSSLACFAVWTAAVIYVFAARSATRAWLWLVGLTALMCLAAFLPSELGVRP</sequence>
<keyword evidence="3" id="KW-1185">Reference proteome</keyword>
<accession>A0ABR7S5E1</accession>
<dbReference type="EMBL" id="LZEU01000001">
    <property type="protein sequence ID" value="MBC9252015.1"/>
    <property type="molecule type" value="Genomic_DNA"/>
</dbReference>
<evidence type="ECO:0000313" key="3">
    <source>
        <dbReference type="Proteomes" id="UP000744555"/>
    </source>
</evidence>
<keyword evidence="1" id="KW-1133">Transmembrane helix</keyword>
<protein>
    <submittedName>
        <fullName evidence="2">DUF3649 domain-containing protein</fullName>
    </submittedName>
</protein>
<keyword evidence="1" id="KW-0472">Membrane</keyword>
<dbReference type="Proteomes" id="UP000744555">
    <property type="component" value="Unassembled WGS sequence"/>
</dbReference>
<gene>
    <name evidence="2" type="ORF">A9179_17220</name>
</gene>
<reference evidence="2 3" key="1">
    <citation type="submission" date="2016-06" db="EMBL/GenBank/DDBJ databases">
        <authorList>
            <person name="Ramos C."/>
            <person name="Pintado A."/>
            <person name="Crespo-Gomez J.I."/>
        </authorList>
    </citation>
    <scope>NUCLEOTIDE SEQUENCE [LARGE SCALE GENOMIC DNA]</scope>
    <source>
        <strain evidence="2 3">AVO110</strain>
    </source>
</reference>
<evidence type="ECO:0000256" key="1">
    <source>
        <dbReference type="SAM" id="Phobius"/>
    </source>
</evidence>
<feature type="transmembrane region" description="Helical" evidence="1">
    <location>
        <begin position="73"/>
        <end position="90"/>
    </location>
</feature>
<organism evidence="2 3">
    <name type="scientific">Aquipseudomonas alcaligenes</name>
    <name type="common">Pseudomonas alcaligenes</name>
    <dbReference type="NCBI Taxonomy" id="43263"/>
    <lineage>
        <taxon>Bacteria</taxon>
        <taxon>Pseudomonadati</taxon>
        <taxon>Pseudomonadota</taxon>
        <taxon>Gammaproteobacteria</taxon>
        <taxon>Pseudomonadales</taxon>
        <taxon>Pseudomonadaceae</taxon>
        <taxon>Aquipseudomonas</taxon>
    </lineage>
</organism>
<feature type="transmembrane region" description="Helical" evidence="1">
    <location>
        <begin position="46"/>
        <end position="66"/>
    </location>
</feature>
<keyword evidence="1" id="KW-0812">Transmembrane</keyword>
<evidence type="ECO:0000313" key="2">
    <source>
        <dbReference type="EMBL" id="MBC9252015.1"/>
    </source>
</evidence>
<name>A0ABR7S5E1_AQUAC</name>
<feature type="transmembrane region" description="Helical" evidence="1">
    <location>
        <begin position="12"/>
        <end position="40"/>
    </location>
</feature>
<proteinExistence type="predicted"/>
<comment type="caution">
    <text evidence="2">The sequence shown here is derived from an EMBL/GenBank/DDBJ whole genome shotgun (WGS) entry which is preliminary data.</text>
</comment>
<dbReference type="RefSeq" id="WP_187807499.1">
    <property type="nucleotide sequence ID" value="NZ_LZEU01000001.1"/>
</dbReference>